<dbReference type="EMBL" id="CP114063">
    <property type="protein sequence ID" value="WAT25058.1"/>
    <property type="molecule type" value="Genomic_DNA"/>
</dbReference>
<accession>A0AA47GC35</accession>
<name>A0AA47GC35_9LACT</name>
<dbReference type="Pfam" id="PF00583">
    <property type="entry name" value="Acetyltransf_1"/>
    <property type="match status" value="1"/>
</dbReference>
<evidence type="ECO:0000313" key="3">
    <source>
        <dbReference type="Proteomes" id="UP001164714"/>
    </source>
</evidence>
<dbReference type="InterPro" id="IPR016181">
    <property type="entry name" value="Acyl_CoA_acyltransferase"/>
</dbReference>
<organism evidence="2 3">
    <name type="scientific">Aerococcus urinaeequi</name>
    <dbReference type="NCBI Taxonomy" id="51665"/>
    <lineage>
        <taxon>Bacteria</taxon>
        <taxon>Bacillati</taxon>
        <taxon>Bacillota</taxon>
        <taxon>Bacilli</taxon>
        <taxon>Lactobacillales</taxon>
        <taxon>Aerococcaceae</taxon>
        <taxon>Aerococcus</taxon>
    </lineage>
</organism>
<evidence type="ECO:0000313" key="2">
    <source>
        <dbReference type="EMBL" id="WAT25058.1"/>
    </source>
</evidence>
<dbReference type="AlphaFoldDB" id="A0AA47GC35"/>
<feature type="domain" description="N-acetyltransferase" evidence="1">
    <location>
        <begin position="8"/>
        <end position="177"/>
    </location>
</feature>
<proteinExistence type="predicted"/>
<dbReference type="PROSITE" id="PS51186">
    <property type="entry name" value="GNAT"/>
    <property type="match status" value="1"/>
</dbReference>
<dbReference type="InterPro" id="IPR000182">
    <property type="entry name" value="GNAT_dom"/>
</dbReference>
<sequence length="179" mass="20289">MSHINMGLALRGSVEGDMAQLTGMLEDAIALLAMNNIDQWQKGSISSEILLDAIRHDQGFVWEQRDTTGIAGFCVLDTYDELYEENLAKGEWTIEGPYLAIHRVMVSQHLRGRKVTTQMFLDIKKMGIVNNIASLRIDTHPDNVMMQKTLKRNGFVRTGLLYMPSGSPRYAYEFDLSKF</sequence>
<dbReference type="SUPFAM" id="SSF55729">
    <property type="entry name" value="Acyl-CoA N-acyltransferases (Nat)"/>
    <property type="match status" value="1"/>
</dbReference>
<dbReference type="GO" id="GO:0016747">
    <property type="term" value="F:acyltransferase activity, transferring groups other than amino-acyl groups"/>
    <property type="evidence" value="ECO:0007669"/>
    <property type="project" value="InterPro"/>
</dbReference>
<gene>
    <name evidence="2" type="ORF">OZ415_02920</name>
</gene>
<dbReference type="RefSeq" id="WP_269105333.1">
    <property type="nucleotide sequence ID" value="NZ_CP114063.1"/>
</dbReference>
<dbReference type="Proteomes" id="UP001164714">
    <property type="component" value="Chromosome"/>
</dbReference>
<dbReference type="Gene3D" id="3.40.630.30">
    <property type="match status" value="1"/>
</dbReference>
<protein>
    <submittedName>
        <fullName evidence="2">Acetyltransferase</fullName>
    </submittedName>
</protein>
<reference evidence="2" key="1">
    <citation type="submission" date="2022-12" db="EMBL/GenBank/DDBJ databases">
        <title>Whole genome sequence analysis of a duck derived balloon bacteium Aerococcus urinaeequi henan2020.</title>
        <authorList>
            <person name="Zhang H."/>
            <person name="Qiao H.X."/>
            <person name="Bian C.Z."/>
            <person name="Shu J.C."/>
        </authorList>
    </citation>
    <scope>NUCLEOTIDE SEQUENCE</scope>
    <source>
        <strain evidence="2">2020-HN-1</strain>
    </source>
</reference>
<evidence type="ECO:0000259" key="1">
    <source>
        <dbReference type="PROSITE" id="PS51186"/>
    </source>
</evidence>